<feature type="region of interest" description="Disordered" evidence="1">
    <location>
        <begin position="220"/>
        <end position="247"/>
    </location>
</feature>
<evidence type="ECO:0008006" key="6">
    <source>
        <dbReference type="Google" id="ProtNLM"/>
    </source>
</evidence>
<dbReference type="PANTHER" id="PTHR34676">
    <property type="entry name" value="DUF4219 DOMAIN-CONTAINING PROTEIN-RELATED"/>
    <property type="match status" value="1"/>
</dbReference>
<dbReference type="Proteomes" id="UP000436088">
    <property type="component" value="Unassembled WGS sequence"/>
</dbReference>
<evidence type="ECO:0000313" key="5">
    <source>
        <dbReference type="Proteomes" id="UP000436088"/>
    </source>
</evidence>
<dbReference type="InterPro" id="IPR013103">
    <property type="entry name" value="RVT_2"/>
</dbReference>
<accession>A0A6A3CS32</accession>
<organism evidence="4 5">
    <name type="scientific">Hibiscus syriacus</name>
    <name type="common">Rose of Sharon</name>
    <dbReference type="NCBI Taxonomy" id="106335"/>
    <lineage>
        <taxon>Eukaryota</taxon>
        <taxon>Viridiplantae</taxon>
        <taxon>Streptophyta</taxon>
        <taxon>Embryophyta</taxon>
        <taxon>Tracheophyta</taxon>
        <taxon>Spermatophyta</taxon>
        <taxon>Magnoliopsida</taxon>
        <taxon>eudicotyledons</taxon>
        <taxon>Gunneridae</taxon>
        <taxon>Pentapetalae</taxon>
        <taxon>rosids</taxon>
        <taxon>malvids</taxon>
        <taxon>Malvales</taxon>
        <taxon>Malvaceae</taxon>
        <taxon>Malvoideae</taxon>
        <taxon>Hibiscus</taxon>
    </lineage>
</organism>
<dbReference type="Pfam" id="PF22936">
    <property type="entry name" value="Pol_BBD"/>
    <property type="match status" value="1"/>
</dbReference>
<proteinExistence type="predicted"/>
<feature type="domain" description="Reverse transcriptase Ty1/copia-type" evidence="2">
    <location>
        <begin position="292"/>
        <end position="358"/>
    </location>
</feature>
<dbReference type="Pfam" id="PF07727">
    <property type="entry name" value="RVT_2"/>
    <property type="match status" value="2"/>
</dbReference>
<name>A0A6A3CS32_HIBSY</name>
<dbReference type="EMBL" id="VEPZ02000167">
    <property type="protein sequence ID" value="KAE8732220.1"/>
    <property type="molecule type" value="Genomic_DNA"/>
</dbReference>
<feature type="domain" description="Reverse transcriptase Ty1/copia-type" evidence="2">
    <location>
        <begin position="372"/>
        <end position="433"/>
    </location>
</feature>
<evidence type="ECO:0000313" key="4">
    <source>
        <dbReference type="EMBL" id="KAE8732220.1"/>
    </source>
</evidence>
<comment type="caution">
    <text evidence="4">The sequence shown here is derived from an EMBL/GenBank/DDBJ whole genome shotgun (WGS) entry which is preliminary data.</text>
</comment>
<dbReference type="PANTHER" id="PTHR34676:SF8">
    <property type="entry name" value="TRANSMEMBRANE PROTEIN"/>
    <property type="match status" value="1"/>
</dbReference>
<sequence length="557" mass="62797">MASASNFDSGLDSMPVNKPPFFNGANYAYWKNRMMYFIQASDMGAWNAVEEGYIKPLTHPRLWSKGETRMFQLNSKAIHIIFCALGPDEYGRVSSCTTAKEIWDKLQVTHEGTDESTHVATWSDEESSDEEEQEVANLCLMAFGEDSKGKEHCYKAREINSNSWYLDSGCSRHMTRDKSRFIELNVKNGGEVTFGDNSKGHIEGIGTIGVINTNDVRHEVGEPSSKEETKNEETHDPLENPTIEEREVSYPREYNYVKDGEIIEPKNIKEALNDEHWIMAMQEELNQFERSKVWSLVERPSNKSTVGTRWIFRNKLDESGNIVRNKARLVAQGYTQEEGIDYDETYAPVARMEAIRMFSKGKVDTTLFLKHKEFSKLMQSEFEMSMMGELSFFLGLQIKQRKDGIFINQAKYVKDMLKKFGLENGKPHDTPMSSSTKLDLGEGGKCVDVKLYSMLLTSSSSRTSDNMAFVSWICSDKPSLTPTIDTATAVCYNIPDIASKIKAKIVENEFQPSSFSYLDGDREAATASNGGSDTRNNDGIVMGVAVKVTMTSNDSNQ</sequence>
<dbReference type="InterPro" id="IPR054722">
    <property type="entry name" value="PolX-like_BBD"/>
</dbReference>
<dbReference type="Pfam" id="PF14223">
    <property type="entry name" value="Retrotran_gag_2"/>
    <property type="match status" value="1"/>
</dbReference>
<evidence type="ECO:0000256" key="1">
    <source>
        <dbReference type="SAM" id="MobiDB-lite"/>
    </source>
</evidence>
<keyword evidence="5" id="KW-1185">Reference proteome</keyword>
<reference evidence="4" key="1">
    <citation type="submission" date="2019-09" db="EMBL/GenBank/DDBJ databases">
        <title>Draft genome information of white flower Hibiscus syriacus.</title>
        <authorList>
            <person name="Kim Y.-M."/>
        </authorList>
    </citation>
    <scope>NUCLEOTIDE SEQUENCE [LARGE SCALE GENOMIC DNA]</scope>
    <source>
        <strain evidence="4">YM2019G1</strain>
    </source>
</reference>
<gene>
    <name evidence="4" type="ORF">F3Y22_tig00002237pilonHSYRG00885</name>
</gene>
<feature type="domain" description="Retrovirus-related Pol polyprotein from transposon TNT 1-94-like beta-barrel" evidence="3">
    <location>
        <begin position="164"/>
        <end position="215"/>
    </location>
</feature>
<dbReference type="AlphaFoldDB" id="A0A6A3CS32"/>
<evidence type="ECO:0000259" key="3">
    <source>
        <dbReference type="Pfam" id="PF22936"/>
    </source>
</evidence>
<protein>
    <recommendedName>
        <fullName evidence="6">Reverse transcriptase Ty1/copia-type domain-containing protein</fullName>
    </recommendedName>
</protein>
<evidence type="ECO:0000259" key="2">
    <source>
        <dbReference type="Pfam" id="PF07727"/>
    </source>
</evidence>